<dbReference type="STRING" id="565045.NOR51B_734"/>
<evidence type="ECO:0000313" key="2">
    <source>
        <dbReference type="Proteomes" id="UP000004699"/>
    </source>
</evidence>
<dbReference type="Pfam" id="PF04351">
    <property type="entry name" value="PilP"/>
    <property type="match status" value="1"/>
</dbReference>
<dbReference type="PROSITE" id="PS51257">
    <property type="entry name" value="PROKAR_LIPOPROTEIN"/>
    <property type="match status" value="1"/>
</dbReference>
<dbReference type="EMBL" id="DS999411">
    <property type="protein sequence ID" value="EED34795.1"/>
    <property type="molecule type" value="Genomic_DNA"/>
</dbReference>
<dbReference type="PIRSF" id="PIRSF016481">
    <property type="entry name" value="Pilus_assembly_PilP"/>
    <property type="match status" value="1"/>
</dbReference>
<dbReference type="HOGENOM" id="CLU_109321_1_0_6"/>
<gene>
    <name evidence="1" type="ORF">NOR51B_734</name>
</gene>
<name>B8KUT9_9GAMM</name>
<protein>
    <submittedName>
        <fullName evidence="1">Pilus assembly protein, PilQ</fullName>
    </submittedName>
</protein>
<reference evidence="2" key="1">
    <citation type="journal article" date="2013" name="BMC Microbiol.">
        <title>Taxonomy and evolution of bacteriochlorophyll a-containing members of the OM60/NOR5 clade of marine gammaproteobacteria: description of Luminiphilus syltensis gen. nov., sp. nov., reclassification of Haliea rubra as Pseudohaliea rubra gen. nov., comb. nov., and emendation of Chromatocurvus halotolerans.</title>
        <authorList>
            <person name="Spring S."/>
            <person name="Riedel T."/>
            <person name="Sproer C."/>
            <person name="Yan S."/>
            <person name="Harder J."/>
            <person name="Fuchs B.M."/>
        </authorList>
    </citation>
    <scope>NUCLEOTIDE SEQUENCE [LARGE SCALE GENOMIC DNA]</scope>
    <source>
        <strain evidence="2">NOR51-B</strain>
    </source>
</reference>
<evidence type="ECO:0000313" key="1">
    <source>
        <dbReference type="EMBL" id="EED34795.1"/>
    </source>
</evidence>
<dbReference type="eggNOG" id="COG3168">
    <property type="taxonomic scope" value="Bacteria"/>
</dbReference>
<organism evidence="1 2">
    <name type="scientific">Luminiphilus syltensis NOR5-1B</name>
    <dbReference type="NCBI Taxonomy" id="565045"/>
    <lineage>
        <taxon>Bacteria</taxon>
        <taxon>Pseudomonadati</taxon>
        <taxon>Pseudomonadota</taxon>
        <taxon>Gammaproteobacteria</taxon>
        <taxon>Cellvibrionales</taxon>
        <taxon>Halieaceae</taxon>
        <taxon>Luminiphilus</taxon>
    </lineage>
</organism>
<dbReference type="Gene3D" id="2.30.30.830">
    <property type="match status" value="1"/>
</dbReference>
<dbReference type="RefSeq" id="WP_009019543.1">
    <property type="nucleotide sequence ID" value="NZ_DS999411.1"/>
</dbReference>
<keyword evidence="2" id="KW-1185">Reference proteome</keyword>
<dbReference type="Proteomes" id="UP000004699">
    <property type="component" value="Unassembled WGS sequence"/>
</dbReference>
<proteinExistence type="predicted"/>
<dbReference type="InterPro" id="IPR007446">
    <property type="entry name" value="PilP"/>
</dbReference>
<dbReference type="AlphaFoldDB" id="B8KUT9"/>
<sequence length="177" mass="19305">MKSKTTAILALLGPVFLLSGCMGNDMRDLDAFMAEKLARPGGVIQPVPTFQAYEAFAYSATTQRSPFDRPVAVKLVAGLQSGAVVRPDPDRPRQFLEQFTLDSLQLVGALERDGKDWSLIKDPDGGIHRVQVGEYLGRDHGKIVETTDTYVSVIEIVSDGTADGWVERPRTIDLLGS</sequence>
<accession>B8KUT9</accession>